<dbReference type="PANTHER" id="PTHR46580:SF4">
    <property type="entry name" value="ATP_GTP-BINDING PROTEIN"/>
    <property type="match status" value="1"/>
</dbReference>
<keyword evidence="1" id="KW-0732">Signal</keyword>
<dbReference type="Gene3D" id="2.30.30.100">
    <property type="match status" value="1"/>
</dbReference>
<dbReference type="AlphaFoldDB" id="A0A819YLE0"/>
<gene>
    <name evidence="2" type="ORF">OKA104_LOCUS38708</name>
</gene>
<name>A0A819YLE0_9BILA</name>
<dbReference type="EMBL" id="CAJOAY010007144">
    <property type="protein sequence ID" value="CAF4159472.1"/>
    <property type="molecule type" value="Genomic_DNA"/>
</dbReference>
<feature type="non-terminal residue" evidence="2">
    <location>
        <position position="1"/>
    </location>
</feature>
<organism evidence="2 3">
    <name type="scientific">Adineta steineri</name>
    <dbReference type="NCBI Taxonomy" id="433720"/>
    <lineage>
        <taxon>Eukaryota</taxon>
        <taxon>Metazoa</taxon>
        <taxon>Spiralia</taxon>
        <taxon>Gnathifera</taxon>
        <taxon>Rotifera</taxon>
        <taxon>Eurotatoria</taxon>
        <taxon>Bdelloidea</taxon>
        <taxon>Adinetida</taxon>
        <taxon>Adinetidae</taxon>
        <taxon>Adineta</taxon>
    </lineage>
</organism>
<evidence type="ECO:0008006" key="4">
    <source>
        <dbReference type="Google" id="ProtNLM"/>
    </source>
</evidence>
<dbReference type="Pfam" id="PF13517">
    <property type="entry name" value="FG-GAP_3"/>
    <property type="match status" value="6"/>
</dbReference>
<evidence type="ECO:0000313" key="2">
    <source>
        <dbReference type="EMBL" id="CAF4159472.1"/>
    </source>
</evidence>
<accession>A0A819YLE0</accession>
<dbReference type="InterPro" id="IPR013517">
    <property type="entry name" value="FG-GAP"/>
</dbReference>
<dbReference type="SUPFAM" id="SSF69318">
    <property type="entry name" value="Integrin alpha N-terminal domain"/>
    <property type="match status" value="2"/>
</dbReference>
<dbReference type="InterPro" id="IPR028994">
    <property type="entry name" value="Integrin_alpha_N"/>
</dbReference>
<dbReference type="Proteomes" id="UP000663881">
    <property type="component" value="Unassembled WGS sequence"/>
</dbReference>
<reference evidence="2" key="1">
    <citation type="submission" date="2021-02" db="EMBL/GenBank/DDBJ databases">
        <authorList>
            <person name="Nowell W R."/>
        </authorList>
    </citation>
    <scope>NUCLEOTIDE SEQUENCE</scope>
</reference>
<protein>
    <recommendedName>
        <fullName evidence="4">VCBS repeat-containing protein</fullName>
    </recommendedName>
</protein>
<proteinExistence type="predicted"/>
<evidence type="ECO:0000256" key="1">
    <source>
        <dbReference type="ARBA" id="ARBA00022729"/>
    </source>
</evidence>
<dbReference type="Gene3D" id="2.130.10.130">
    <property type="entry name" value="Integrin alpha, N-terminal"/>
    <property type="match status" value="4"/>
</dbReference>
<dbReference type="PANTHER" id="PTHR46580">
    <property type="entry name" value="SENSOR KINASE-RELATED"/>
    <property type="match status" value="1"/>
</dbReference>
<evidence type="ECO:0000313" key="3">
    <source>
        <dbReference type="Proteomes" id="UP000663881"/>
    </source>
</evidence>
<comment type="caution">
    <text evidence="2">The sequence shown here is derived from an EMBL/GenBank/DDBJ whole genome shotgun (WGS) entry which is preliminary data.</text>
</comment>
<sequence length="654" mass="69485">LSVGSTPRHVLIDDFNKDNKLDVVVTNFDQDNIIVLLGKEGDGLFVSELIYSTGIGSNPKSLAIAQLTNDEYLDIVVTNSGTDSLGLFYGFNYIVFTSAKVCESGENSTPTSVAIGDFNNDGHLDLVSTLLGSSEVCVFFGYGNGTFSSMMIYSQIPASSPWSVAVGDFNNDNQQDLTVANWGIDSIGILLGFGNGSFSTPILYPTGLGTRPISIAIGDFNNDNQQDIIVANAGGGGSIGLFFGYGNGSFENVILLSTGNASHPSSVTIADMNNDNQLDIIVANEGIDAIGIFFGYGNRSFTKQLLVSCGDHSSPWYAIAGDFNQDGRLDLATANYATSSIGVFYGYGNGSFGNFTTYSTGVNSNPVSLKIGDFNNDNQLDIIAVDETSTNVGIFYGYSDGTFASISITPVGDGSTAYGVAIGDFNDDNRLDFVISDASKNDIQVFLASGNQPFGGQTILMLNEGSQPSSVVVGHFNNDSQIDIATANYGTNTIGILLGCGNRMYLKSTLYSTGKNSSPSSLAIGDFNKDSMMDLVVANSGTNNILVFMGCGNGDFSLFQSYSMGDSSQTVSVAVGDFNRDYELDIAVANYGTNNICILFGTGDGRFTNQTWYPLGYNSDPNWIIFRDLNNDGWEDIAVAVYGADNVKILLNLC</sequence>